<sequence length="382" mass="42560">MTDNGHKDNRNLVDMAIARSQAEVNVAKLRDFLHGGQESWDIHRKLVNIMSNDPIFDKSQRPYMTRSERYKNALKMVHHIHELTDVHAWSHREFIKAIGLIDDSSPMVLHIQAFEPVLFSQATPEFLTKYGDLIAHRGIIGCYLQTELAHGSNVAGLETTATYLPEKREFEINSPQLTSSKWWVGGAGKYATHGVLQARLILPGGQEMGPHLFLVQLRSLEDHTPLPGITLGDIGPKAMNGGASLDNGYALFDHVHIPAKNMLSKFSRVTSDGRYVRPPHAKIGYGSMMYIRASDEYARMTSSAGWTVGKGAKNTAVTIAIRYATIRRQGNKGPDGLEKQIITYPSVCNRLIPILSRAYAFLLLGRNLVSREAYESVQDALI</sequence>
<evidence type="ECO:0000313" key="2">
    <source>
        <dbReference type="Proteomes" id="UP001148662"/>
    </source>
</evidence>
<keyword evidence="2" id="KW-1185">Reference proteome</keyword>
<comment type="caution">
    <text evidence="1">The sequence shown here is derived from an EMBL/GenBank/DDBJ whole genome shotgun (WGS) entry which is preliminary data.</text>
</comment>
<protein>
    <submittedName>
        <fullName evidence="1">Uncharacterized protein</fullName>
    </submittedName>
</protein>
<evidence type="ECO:0000313" key="1">
    <source>
        <dbReference type="EMBL" id="KAJ3537364.1"/>
    </source>
</evidence>
<dbReference type="EMBL" id="JANHOG010001420">
    <property type="protein sequence ID" value="KAJ3537364.1"/>
    <property type="molecule type" value="Genomic_DNA"/>
</dbReference>
<organism evidence="1 2">
    <name type="scientific">Phlebia brevispora</name>
    <dbReference type="NCBI Taxonomy" id="194682"/>
    <lineage>
        <taxon>Eukaryota</taxon>
        <taxon>Fungi</taxon>
        <taxon>Dikarya</taxon>
        <taxon>Basidiomycota</taxon>
        <taxon>Agaricomycotina</taxon>
        <taxon>Agaricomycetes</taxon>
        <taxon>Polyporales</taxon>
        <taxon>Meruliaceae</taxon>
        <taxon>Phlebia</taxon>
    </lineage>
</organism>
<reference evidence="1" key="1">
    <citation type="submission" date="2022-07" db="EMBL/GenBank/DDBJ databases">
        <title>Genome Sequence of Phlebia brevispora.</title>
        <authorList>
            <person name="Buettner E."/>
        </authorList>
    </citation>
    <scope>NUCLEOTIDE SEQUENCE</scope>
    <source>
        <strain evidence="1">MPL23</strain>
    </source>
</reference>
<proteinExistence type="predicted"/>
<gene>
    <name evidence="1" type="ORF">NM688_g6701</name>
</gene>
<dbReference type="Proteomes" id="UP001148662">
    <property type="component" value="Unassembled WGS sequence"/>
</dbReference>
<accession>A0ACC1SDK8</accession>
<name>A0ACC1SDK8_9APHY</name>